<protein>
    <recommendedName>
        <fullName evidence="3">DUF2384 domain-containing protein</fullName>
    </recommendedName>
</protein>
<comment type="caution">
    <text evidence="1">The sequence shown here is derived from an EMBL/GenBank/DDBJ whole genome shotgun (WGS) entry which is preliminary data.</text>
</comment>
<keyword evidence="2" id="KW-1185">Reference proteome</keyword>
<dbReference type="RefSeq" id="WP_167297655.1">
    <property type="nucleotide sequence ID" value="NZ_JAASQV010000001.1"/>
</dbReference>
<proteinExistence type="predicted"/>
<reference evidence="1 2" key="1">
    <citation type="submission" date="2020-03" db="EMBL/GenBank/DDBJ databases">
        <title>Genomic Encyclopedia of Type Strains, Phase IV (KMG-IV): sequencing the most valuable type-strain genomes for metagenomic binning, comparative biology and taxonomic classification.</title>
        <authorList>
            <person name="Goeker M."/>
        </authorList>
    </citation>
    <scope>NUCLEOTIDE SEQUENCE [LARGE SCALE GENOMIC DNA]</scope>
    <source>
        <strain evidence="1 2">DSM 4733</strain>
    </source>
</reference>
<dbReference type="Proteomes" id="UP000564677">
    <property type="component" value="Unassembled WGS sequence"/>
</dbReference>
<name>A0A7X5UVI1_9SPHN</name>
<evidence type="ECO:0000313" key="2">
    <source>
        <dbReference type="Proteomes" id="UP000564677"/>
    </source>
</evidence>
<organism evidence="1 2">
    <name type="scientific">Sphingomonas leidyi</name>
    <dbReference type="NCBI Taxonomy" id="68569"/>
    <lineage>
        <taxon>Bacteria</taxon>
        <taxon>Pseudomonadati</taxon>
        <taxon>Pseudomonadota</taxon>
        <taxon>Alphaproteobacteria</taxon>
        <taxon>Sphingomonadales</taxon>
        <taxon>Sphingomonadaceae</taxon>
        <taxon>Sphingomonas</taxon>
    </lineage>
</organism>
<dbReference type="EMBL" id="JAASQV010000001">
    <property type="protein sequence ID" value="NIJ63080.1"/>
    <property type="molecule type" value="Genomic_DNA"/>
</dbReference>
<accession>A0A7X5UVI1</accession>
<evidence type="ECO:0008006" key="3">
    <source>
        <dbReference type="Google" id="ProtNLM"/>
    </source>
</evidence>
<gene>
    <name evidence="1" type="ORF">FHR20_000011</name>
</gene>
<evidence type="ECO:0000313" key="1">
    <source>
        <dbReference type="EMBL" id="NIJ63080.1"/>
    </source>
</evidence>
<sequence length="92" mass="9498">MSDEPAGEAPAAAAAPKRGMFRKAAARLSPDGVERQSRVTLLAWNLLGADAAIAFLNSYNDALEGRPLDLAVASADGCEAVERAITARATGE</sequence>
<dbReference type="AlphaFoldDB" id="A0A7X5UVI1"/>